<dbReference type="Gene3D" id="2.20.70.10">
    <property type="match status" value="1"/>
</dbReference>
<evidence type="ECO:0000313" key="7">
    <source>
        <dbReference type="EMBL" id="GAB1221747.1"/>
    </source>
</evidence>
<dbReference type="PROSITE" id="PS50020">
    <property type="entry name" value="WW_DOMAIN_2"/>
    <property type="match status" value="1"/>
</dbReference>
<dbReference type="SMART" id="SM00456">
    <property type="entry name" value="WW"/>
    <property type="match status" value="1"/>
</dbReference>
<keyword evidence="4" id="KW-0539">Nucleus</keyword>
<dbReference type="SUPFAM" id="SSF48371">
    <property type="entry name" value="ARM repeat"/>
    <property type="match status" value="1"/>
</dbReference>
<organism evidence="7 8">
    <name type="scientific">Entamoeba nuttalli</name>
    <dbReference type="NCBI Taxonomy" id="412467"/>
    <lineage>
        <taxon>Eukaryota</taxon>
        <taxon>Amoebozoa</taxon>
        <taxon>Evosea</taxon>
        <taxon>Archamoebae</taxon>
        <taxon>Mastigamoebida</taxon>
        <taxon>Entamoebidae</taxon>
        <taxon>Entamoeba</taxon>
    </lineage>
</organism>
<reference evidence="7 8" key="1">
    <citation type="journal article" date="2019" name="PLoS Negl. Trop. Dis.">
        <title>Whole genome sequencing of Entamoeba nuttalli reveals mammalian host-related molecular signatures and a novel octapeptide-repeat surface protein.</title>
        <authorList>
            <person name="Tanaka M."/>
            <person name="Makiuchi T."/>
            <person name="Komiyama T."/>
            <person name="Shiina T."/>
            <person name="Osaki K."/>
            <person name="Tachibana H."/>
        </authorList>
    </citation>
    <scope>NUCLEOTIDE SEQUENCE [LARGE SCALE GENOMIC DNA]</scope>
    <source>
        <strain evidence="7 8">P19-061405</strain>
    </source>
</reference>
<feature type="domain" description="WW" evidence="6">
    <location>
        <begin position="5"/>
        <end position="38"/>
    </location>
</feature>
<evidence type="ECO:0000313" key="8">
    <source>
        <dbReference type="Proteomes" id="UP001628156"/>
    </source>
</evidence>
<dbReference type="Proteomes" id="UP001628156">
    <property type="component" value="Unassembled WGS sequence"/>
</dbReference>
<dbReference type="InterPro" id="IPR051583">
    <property type="entry name" value="YAP1"/>
</dbReference>
<dbReference type="InterPro" id="IPR001202">
    <property type="entry name" value="WW_dom"/>
</dbReference>
<evidence type="ECO:0000256" key="3">
    <source>
        <dbReference type="ARBA" id="ARBA00022490"/>
    </source>
</evidence>
<name>A0ABQ0DGC2_9EUKA</name>
<dbReference type="PANTHER" id="PTHR17616">
    <property type="entry name" value="YES-ASSOCIATED PROTEIN YAP1 FAMILY MEMBER"/>
    <property type="match status" value="1"/>
</dbReference>
<evidence type="ECO:0000259" key="6">
    <source>
        <dbReference type="PROSITE" id="PS50020"/>
    </source>
</evidence>
<feature type="compositionally biased region" description="Polar residues" evidence="5">
    <location>
        <begin position="50"/>
        <end position="62"/>
    </location>
</feature>
<keyword evidence="3" id="KW-0963">Cytoplasm</keyword>
<dbReference type="PANTHER" id="PTHR17616:SF8">
    <property type="entry name" value="TRANSCRIPTIONAL COACTIVATOR YORKIE"/>
    <property type="match status" value="1"/>
</dbReference>
<evidence type="ECO:0000256" key="5">
    <source>
        <dbReference type="SAM" id="MobiDB-lite"/>
    </source>
</evidence>
<keyword evidence="8" id="KW-1185">Reference proteome</keyword>
<dbReference type="InterPro" id="IPR016024">
    <property type="entry name" value="ARM-type_fold"/>
</dbReference>
<dbReference type="SUPFAM" id="SSF51045">
    <property type="entry name" value="WW domain"/>
    <property type="match status" value="1"/>
</dbReference>
<dbReference type="CDD" id="cd00201">
    <property type="entry name" value="WW"/>
    <property type="match status" value="1"/>
</dbReference>
<feature type="region of interest" description="Disordered" evidence="5">
    <location>
        <begin position="50"/>
        <end position="72"/>
    </location>
</feature>
<evidence type="ECO:0000256" key="1">
    <source>
        <dbReference type="ARBA" id="ARBA00004123"/>
    </source>
</evidence>
<protein>
    <recommendedName>
        <fullName evidence="6">WW domain-containing protein</fullName>
    </recommendedName>
</protein>
<comment type="subcellular location">
    <subcellularLocation>
        <location evidence="2">Cytoplasm</location>
    </subcellularLocation>
    <subcellularLocation>
        <location evidence="1">Nucleus</location>
    </subcellularLocation>
</comment>
<gene>
    <name evidence="7" type="ORF">ENUP19_0083G0130</name>
</gene>
<dbReference type="InterPro" id="IPR036020">
    <property type="entry name" value="WW_dom_sf"/>
</dbReference>
<evidence type="ECO:0000256" key="2">
    <source>
        <dbReference type="ARBA" id="ARBA00004496"/>
    </source>
</evidence>
<evidence type="ECO:0000256" key="4">
    <source>
        <dbReference type="ARBA" id="ARBA00023242"/>
    </source>
</evidence>
<comment type="caution">
    <text evidence="7">The sequence shown here is derived from an EMBL/GenBank/DDBJ whole genome shotgun (WGS) entry which is preliminary data.</text>
</comment>
<accession>A0ABQ0DGC2</accession>
<proteinExistence type="predicted"/>
<sequence length="1327" mass="149815">MYSSYQLPPGWRIAYTTDGKVYYLDDKNKTTHWHLPQNVYQQQINSQPNTLNKQTLNSNKSPDTPKRSPGSIQSTFVEFKKPPPFIISSTPKLTSDSLLTSSGTVSNELKDTFEVIDDFFQPSQKSNTPTIKKDNEVILSSDKKIKPNINLSSLIEDKVNLSVPLPYAQIKKSFNYPPPQTAINTNICPCGKEFGYLKHQKQQCKCCRRYFGNDCLNNQKCILCNYHQDGKCLGVLLTYCESSNYKDANLGLQTLITANSINTFPPKVIIESGMISAILTALKHPFCCLSVLNLLVAFRQHTFIRFTDKELSYFGRLGSTSDDGRIIEICIYLLLAVVIEKLPLPSTLFELISLPRSMSQQLYQSHILRLALSQYHFHPEITMALISSMKKQNIVLSSVMIYDLIQLLPNSMILDILTFSSFNPTQRLALLNSNILSSLIPTAESLQITINLIDSQYTSFFEGHMQLIAHLLTDEHALTGELSKKCCLFLSSPQKEEFITSLIQIGAVPLLLRSVITDKIGIGLNIVAEAKLKECVSTLLTISENNEVREQWLGAMKALGGINKDMTDYIFIVVNCIKQQECVKSALELMLVSESIIEMIKQTDDNLIALLQTEYRGGAAKVILKAFQMGEKQLLINKGLFSAIAQSIESECNEEVLKLIPLFIGETQSGILLQRIIHKIAGTYLLQTQFTQISLETLVLLLCKDQTILPLLHSVQINGFENFMQFLVLRIFTAKPEIKICYLQLLSNYMIISYCDEIKKYSIANIVCQLYFTSDDHLIVIECIKCLNKLISLPQTCGSILYRQIEQKLISLLFSVYSLSNSNQVLLFEECIKLLLTLSTLHPSHLPILLPVIQLIPFNRIPNSTKSNCLLLLLQLTSVDPSVSALIYPALSNLTYASTQILAKLISISTTIIPLYKLYYYFTDEVLISFLKTGDIDLVTRALEIISTRSPSVPLVRSLFKLLTTSLPEETKLSTFHILEQILPDVTIINLLPSLNKILPLLIKLHRTDLLPLFSIIMTACPKEFSSMIIKTNLKEYLVQSKSLQQFISLALTLDPIDLLPYFLPLLNSLITSNPIFVKTVHAALTTLLNKSESVIDNEGLVVSLADLLSNKQLIEQSVSHFKVLLKHQCFVHEYLKNGVNNLIQFYKNNQLKEEIIEAVKQNCCEESLPLLKYILEDAIQGNENALNAVNQFMKKGIGRECVTLKNKDLLELSINYPNALCSLSLINDTQLESTLLLQLIDKREQLTNKQLVYLIRIIAQQMLFGFDIEPSLISTLLENNDEEVITELISLIVLNPFKYSVCLKDFPLSNYHSLEPFVTYLQPFII</sequence>
<dbReference type="EMBL" id="BAAFRS010000083">
    <property type="protein sequence ID" value="GAB1221747.1"/>
    <property type="molecule type" value="Genomic_DNA"/>
</dbReference>
<dbReference type="Pfam" id="PF00397">
    <property type="entry name" value="WW"/>
    <property type="match status" value="1"/>
</dbReference>